<protein>
    <recommendedName>
        <fullName evidence="5">DNL-type domain-containing protein</fullName>
    </recommendedName>
</protein>
<proteinExistence type="predicted"/>
<dbReference type="PANTHER" id="PTHR20922">
    <property type="entry name" value="DNL-TYPE ZINC FINGER PROTEIN"/>
    <property type="match status" value="1"/>
</dbReference>
<evidence type="ECO:0000256" key="2">
    <source>
        <dbReference type="ARBA" id="ARBA00022771"/>
    </source>
</evidence>
<dbReference type="OrthoDB" id="512667at2759"/>
<evidence type="ECO:0000259" key="5">
    <source>
        <dbReference type="PROSITE" id="PS51501"/>
    </source>
</evidence>
<dbReference type="GO" id="GO:0006457">
    <property type="term" value="P:protein folding"/>
    <property type="evidence" value="ECO:0007669"/>
    <property type="project" value="TreeGrafter"/>
</dbReference>
<dbReference type="Proteomes" id="UP000594260">
    <property type="component" value="Unplaced"/>
</dbReference>
<keyword evidence="2 4" id="KW-0863">Zinc-finger</keyword>
<dbReference type="EnsemblMetazoa" id="XM_022815558">
    <property type="protein sequence ID" value="XP_022671293"/>
    <property type="gene ID" value="LOC111254580"/>
</dbReference>
<dbReference type="GeneID" id="111254580"/>
<dbReference type="GO" id="GO:0030150">
    <property type="term" value="P:protein import into mitochondrial matrix"/>
    <property type="evidence" value="ECO:0007669"/>
    <property type="project" value="TreeGrafter"/>
</dbReference>
<evidence type="ECO:0000313" key="6">
    <source>
        <dbReference type="EnsemblMetazoa" id="XP_022671293"/>
    </source>
</evidence>
<dbReference type="PANTHER" id="PTHR20922:SF13">
    <property type="entry name" value="DNL-TYPE ZINC FINGER PROTEIN"/>
    <property type="match status" value="1"/>
</dbReference>
<dbReference type="GO" id="GO:0008270">
    <property type="term" value="F:zinc ion binding"/>
    <property type="evidence" value="ECO:0007669"/>
    <property type="project" value="UniProtKB-KW"/>
</dbReference>
<dbReference type="RefSeq" id="XP_022671293.1">
    <property type="nucleotide sequence ID" value="XM_022815558.1"/>
</dbReference>
<dbReference type="GO" id="GO:0050821">
    <property type="term" value="P:protein stabilization"/>
    <property type="evidence" value="ECO:0007669"/>
    <property type="project" value="TreeGrafter"/>
</dbReference>
<feature type="domain" description="DNL-type" evidence="5">
    <location>
        <begin position="40"/>
        <end position="131"/>
    </location>
</feature>
<dbReference type="AlphaFoldDB" id="A0A7M7KVN9"/>
<dbReference type="InParanoid" id="A0A7M7KVN9"/>
<reference evidence="6" key="1">
    <citation type="submission" date="2021-01" db="UniProtKB">
        <authorList>
            <consortium name="EnsemblMetazoa"/>
        </authorList>
    </citation>
    <scope>IDENTIFICATION</scope>
</reference>
<organism evidence="6 7">
    <name type="scientific">Varroa destructor</name>
    <name type="common">Honeybee mite</name>
    <dbReference type="NCBI Taxonomy" id="109461"/>
    <lineage>
        <taxon>Eukaryota</taxon>
        <taxon>Metazoa</taxon>
        <taxon>Ecdysozoa</taxon>
        <taxon>Arthropoda</taxon>
        <taxon>Chelicerata</taxon>
        <taxon>Arachnida</taxon>
        <taxon>Acari</taxon>
        <taxon>Parasitiformes</taxon>
        <taxon>Mesostigmata</taxon>
        <taxon>Gamasina</taxon>
        <taxon>Dermanyssoidea</taxon>
        <taxon>Varroidae</taxon>
        <taxon>Varroa</taxon>
    </lineage>
</organism>
<evidence type="ECO:0000256" key="3">
    <source>
        <dbReference type="ARBA" id="ARBA00022833"/>
    </source>
</evidence>
<sequence length="131" mass="14946">MRSATGSILRWSYRFLRNFHYTSISRNNNSAAIKNELGKLPDRRLYLRVKCGPCGNSIEKWLSKQAYDHGVIIVTCDHCKNRHLIADNLRWFPDVDRARLPKLQAARLEASTSVESDKAAVDISIKGTDRS</sequence>
<dbReference type="KEGG" id="vde:111254580"/>
<dbReference type="InterPro" id="IPR007853">
    <property type="entry name" value="Znf_DNL-typ"/>
</dbReference>
<dbReference type="Pfam" id="PF05180">
    <property type="entry name" value="zf-DNL"/>
    <property type="match status" value="1"/>
</dbReference>
<dbReference type="PROSITE" id="PS51501">
    <property type="entry name" value="ZF_DNL"/>
    <property type="match status" value="1"/>
</dbReference>
<dbReference type="InterPro" id="IPR024158">
    <property type="entry name" value="Mt_import_TIM15"/>
</dbReference>
<keyword evidence="1" id="KW-0479">Metal-binding</keyword>
<accession>A0A7M7KVN9</accession>
<evidence type="ECO:0000256" key="4">
    <source>
        <dbReference type="PROSITE-ProRule" id="PRU00834"/>
    </source>
</evidence>
<keyword evidence="3" id="KW-0862">Zinc</keyword>
<keyword evidence="7" id="KW-1185">Reference proteome</keyword>
<dbReference type="GO" id="GO:0051087">
    <property type="term" value="F:protein-folding chaperone binding"/>
    <property type="evidence" value="ECO:0007669"/>
    <property type="project" value="TreeGrafter"/>
</dbReference>
<name>A0A7M7KVN9_VARDE</name>
<evidence type="ECO:0000313" key="7">
    <source>
        <dbReference type="Proteomes" id="UP000594260"/>
    </source>
</evidence>
<evidence type="ECO:0000256" key="1">
    <source>
        <dbReference type="ARBA" id="ARBA00022723"/>
    </source>
</evidence>
<dbReference type="GO" id="GO:0005739">
    <property type="term" value="C:mitochondrion"/>
    <property type="evidence" value="ECO:0007669"/>
    <property type="project" value="TreeGrafter"/>
</dbReference>